<accession>A0ABM9B1Q9</accession>
<reference evidence="2" key="1">
    <citation type="submission" date="2021-12" db="EMBL/GenBank/DDBJ databases">
        <authorList>
            <person name="Rodrigo-Torres L."/>
            <person name="Arahal R. D."/>
            <person name="Lucena T."/>
        </authorList>
    </citation>
    <scope>NUCLEOTIDE SEQUENCE</scope>
    <source>
        <strain evidence="2">CECT 8419</strain>
    </source>
</reference>
<feature type="transmembrane region" description="Helical" evidence="1">
    <location>
        <begin position="208"/>
        <end position="228"/>
    </location>
</feature>
<organism evidence="2 3">
    <name type="scientific">Neolewinella maritima</name>
    <dbReference type="NCBI Taxonomy" id="1383882"/>
    <lineage>
        <taxon>Bacteria</taxon>
        <taxon>Pseudomonadati</taxon>
        <taxon>Bacteroidota</taxon>
        <taxon>Saprospiria</taxon>
        <taxon>Saprospirales</taxon>
        <taxon>Lewinellaceae</taxon>
        <taxon>Neolewinella</taxon>
    </lineage>
</organism>
<evidence type="ECO:0000313" key="3">
    <source>
        <dbReference type="Proteomes" id="UP000837803"/>
    </source>
</evidence>
<name>A0ABM9B1Q9_9BACT</name>
<proteinExistence type="predicted"/>
<protein>
    <submittedName>
        <fullName evidence="2">Uncharacterized protein</fullName>
    </submittedName>
</protein>
<sequence>MSDQSLVAPPPASRNLPALLISGLFHPLLMPTYLFLLLVGVNPYLFGTTELGDSRAMSNLILIFLDTFVIPVVAVFIMARLNMISSVMMHEKSERIGPLLLVMVLYFWIYWNFNKSNQTPTIFNAFLLGVVIALVVAFVINLLDKISLHATGMGGLVGASIILLGLYGGDGIPIGSLTIGLPLVVLIAVLLAGLVGTARLALGAHDKLQLSVGYALGFVAQFVALKVYY</sequence>
<feature type="transmembrane region" description="Helical" evidence="1">
    <location>
        <begin position="61"/>
        <end position="84"/>
    </location>
</feature>
<dbReference type="Proteomes" id="UP000837803">
    <property type="component" value="Unassembled WGS sequence"/>
</dbReference>
<keyword evidence="1" id="KW-0812">Transmembrane</keyword>
<feature type="transmembrane region" description="Helical" evidence="1">
    <location>
        <begin position="18"/>
        <end position="41"/>
    </location>
</feature>
<keyword evidence="1" id="KW-0472">Membrane</keyword>
<keyword evidence="1" id="KW-1133">Transmembrane helix</keyword>
<feature type="transmembrane region" description="Helical" evidence="1">
    <location>
        <begin position="96"/>
        <end position="113"/>
    </location>
</feature>
<comment type="caution">
    <text evidence="2">The sequence shown here is derived from an EMBL/GenBank/DDBJ whole genome shotgun (WGS) entry which is preliminary data.</text>
</comment>
<feature type="transmembrane region" description="Helical" evidence="1">
    <location>
        <begin position="150"/>
        <end position="168"/>
    </location>
</feature>
<evidence type="ECO:0000313" key="2">
    <source>
        <dbReference type="EMBL" id="CAH1000586.1"/>
    </source>
</evidence>
<dbReference type="RefSeq" id="WP_238750624.1">
    <property type="nucleotide sequence ID" value="NZ_CAKLPZ010000002.1"/>
</dbReference>
<keyword evidence="3" id="KW-1185">Reference proteome</keyword>
<gene>
    <name evidence="2" type="ORF">LEM8419_01720</name>
</gene>
<feature type="transmembrane region" description="Helical" evidence="1">
    <location>
        <begin position="174"/>
        <end position="196"/>
    </location>
</feature>
<feature type="transmembrane region" description="Helical" evidence="1">
    <location>
        <begin position="125"/>
        <end position="143"/>
    </location>
</feature>
<evidence type="ECO:0000256" key="1">
    <source>
        <dbReference type="SAM" id="Phobius"/>
    </source>
</evidence>
<dbReference type="EMBL" id="CAKLPZ010000002">
    <property type="protein sequence ID" value="CAH1000586.1"/>
    <property type="molecule type" value="Genomic_DNA"/>
</dbReference>